<evidence type="ECO:0000313" key="4">
    <source>
        <dbReference type="Proteomes" id="UP000632138"/>
    </source>
</evidence>
<dbReference type="SMART" id="SM00260">
    <property type="entry name" value="CheW"/>
    <property type="match status" value="1"/>
</dbReference>
<dbReference type="EMBL" id="JAENHP010000007">
    <property type="protein sequence ID" value="MBM2618457.1"/>
    <property type="molecule type" value="Genomic_DNA"/>
</dbReference>
<dbReference type="SUPFAM" id="SSF50341">
    <property type="entry name" value="CheW-like"/>
    <property type="match status" value="1"/>
</dbReference>
<feature type="domain" description="CheW-like" evidence="2">
    <location>
        <begin position="15"/>
        <end position="157"/>
    </location>
</feature>
<feature type="region of interest" description="Disordered" evidence="1">
    <location>
        <begin position="114"/>
        <end position="140"/>
    </location>
</feature>
<evidence type="ECO:0000259" key="2">
    <source>
        <dbReference type="PROSITE" id="PS50851"/>
    </source>
</evidence>
<organism evidence="3 4">
    <name type="scientific">Paractinoplanes ovalisporus</name>
    <dbReference type="NCBI Taxonomy" id="2810368"/>
    <lineage>
        <taxon>Bacteria</taxon>
        <taxon>Bacillati</taxon>
        <taxon>Actinomycetota</taxon>
        <taxon>Actinomycetes</taxon>
        <taxon>Micromonosporales</taxon>
        <taxon>Micromonosporaceae</taxon>
        <taxon>Paractinoplanes</taxon>
    </lineage>
</organism>
<feature type="region of interest" description="Disordered" evidence="1">
    <location>
        <begin position="1"/>
        <end position="22"/>
    </location>
</feature>
<dbReference type="RefSeq" id="WP_203378462.1">
    <property type="nucleotide sequence ID" value="NZ_JAENHP010000007.1"/>
</dbReference>
<accession>A0ABS2AF55</accession>
<dbReference type="InterPro" id="IPR002545">
    <property type="entry name" value="CheW-lke_dom"/>
</dbReference>
<feature type="region of interest" description="Disordered" evidence="1">
    <location>
        <begin position="153"/>
        <end position="218"/>
    </location>
</feature>
<evidence type="ECO:0000313" key="3">
    <source>
        <dbReference type="EMBL" id="MBM2618457.1"/>
    </source>
</evidence>
<name>A0ABS2AF55_9ACTN</name>
<protein>
    <submittedName>
        <fullName evidence="3">Chemotaxis protein CheW</fullName>
    </submittedName>
</protein>
<dbReference type="InterPro" id="IPR036061">
    <property type="entry name" value="CheW-like_dom_sf"/>
</dbReference>
<dbReference type="PROSITE" id="PS50851">
    <property type="entry name" value="CHEW"/>
    <property type="match status" value="1"/>
</dbReference>
<proteinExistence type="predicted"/>
<gene>
    <name evidence="3" type="ORF">JIG36_23135</name>
</gene>
<keyword evidence="4" id="KW-1185">Reference proteome</keyword>
<evidence type="ECO:0000256" key="1">
    <source>
        <dbReference type="SAM" id="MobiDB-lite"/>
    </source>
</evidence>
<comment type="caution">
    <text evidence="3">The sequence shown here is derived from an EMBL/GenBank/DDBJ whole genome shotgun (WGS) entry which is preliminary data.</text>
</comment>
<dbReference type="Gene3D" id="2.40.50.180">
    <property type="entry name" value="CheA-289, Domain 4"/>
    <property type="match status" value="1"/>
</dbReference>
<dbReference type="Pfam" id="PF01584">
    <property type="entry name" value="CheW"/>
    <property type="match status" value="1"/>
</dbReference>
<dbReference type="Proteomes" id="UP000632138">
    <property type="component" value="Unassembled WGS sequence"/>
</dbReference>
<reference evidence="3 4" key="1">
    <citation type="submission" date="2021-01" db="EMBL/GenBank/DDBJ databases">
        <title>Actinoplanes sp. nov. LDG1-06 isolated from lichen.</title>
        <authorList>
            <person name="Saeng-In P."/>
            <person name="Phongsopitanun W."/>
            <person name="Kanchanasin P."/>
            <person name="Yuki M."/>
            <person name="Kudo T."/>
            <person name="Ohkuma M."/>
            <person name="Tanasupawat S."/>
        </authorList>
    </citation>
    <scope>NUCLEOTIDE SEQUENCE [LARGE SCALE GENOMIC DNA]</scope>
    <source>
        <strain evidence="3 4">LDG1-06</strain>
    </source>
</reference>
<sequence>MADRRPGVQIAGDPADRSSRTYRADAEVATPLTQIADILAYPPDVSPLAGATDGVLGLFTHRRSVVSLVCLNRRVGRPPATDPATSRVLLVEHAGNHIGYVVDSLGAIEDSVWQQDTTGPGAPGRLDESPLVQIGADPDGRLLPRVDLAARAESLSPSGGQGPAAAPESDGQEPTALPESDGQEPTALPESDGQEPTAPDLGVSPGPPPRPSTAAGAG</sequence>